<comment type="caution">
    <text evidence="1">The sequence shown here is derived from an EMBL/GenBank/DDBJ whole genome shotgun (WGS) entry which is preliminary data.</text>
</comment>
<evidence type="ECO:0000313" key="1">
    <source>
        <dbReference type="EMBL" id="MET7000318.1"/>
    </source>
</evidence>
<name>A0ABV2TBA9_9BACT</name>
<dbReference type="EMBL" id="JBEXAC010000002">
    <property type="protein sequence ID" value="MET7000318.1"/>
    <property type="molecule type" value="Genomic_DNA"/>
</dbReference>
<dbReference type="Proteomes" id="UP001549749">
    <property type="component" value="Unassembled WGS sequence"/>
</dbReference>
<keyword evidence="2" id="KW-1185">Reference proteome</keyword>
<evidence type="ECO:0000313" key="2">
    <source>
        <dbReference type="Proteomes" id="UP001549749"/>
    </source>
</evidence>
<sequence>MPAKEQEKCKASIMACNFVKIHEEITIGLESVYQVKITGKETYMVKGVITGNDKARYWSVTLRFNGSDWNNINNWAELAFVINY</sequence>
<proteinExistence type="predicted"/>
<protein>
    <submittedName>
        <fullName evidence="1">Uncharacterized protein</fullName>
    </submittedName>
</protein>
<dbReference type="RefSeq" id="WP_354662878.1">
    <property type="nucleotide sequence ID" value="NZ_JBEXAC010000002.1"/>
</dbReference>
<gene>
    <name evidence="1" type="ORF">ABR189_23200</name>
</gene>
<reference evidence="1 2" key="1">
    <citation type="submission" date="2024-06" db="EMBL/GenBank/DDBJ databases">
        <title>Chitinophaga defluvii sp. nov., isolated from municipal sewage.</title>
        <authorList>
            <person name="Zhang L."/>
        </authorList>
    </citation>
    <scope>NUCLEOTIDE SEQUENCE [LARGE SCALE GENOMIC DNA]</scope>
    <source>
        <strain evidence="1 2">H8</strain>
    </source>
</reference>
<accession>A0ABV2TBA9</accession>
<organism evidence="1 2">
    <name type="scientific">Chitinophaga defluvii</name>
    <dbReference type="NCBI Taxonomy" id="3163343"/>
    <lineage>
        <taxon>Bacteria</taxon>
        <taxon>Pseudomonadati</taxon>
        <taxon>Bacteroidota</taxon>
        <taxon>Chitinophagia</taxon>
        <taxon>Chitinophagales</taxon>
        <taxon>Chitinophagaceae</taxon>
        <taxon>Chitinophaga</taxon>
    </lineage>
</organism>